<proteinExistence type="inferred from homology"/>
<comment type="similarity">
    <text evidence="2 8">Belongs to the YscJ lipoprotein family.</text>
</comment>
<dbReference type="GO" id="GO:0009279">
    <property type="term" value="C:cell outer membrane"/>
    <property type="evidence" value="ECO:0007669"/>
    <property type="project" value="UniProtKB-SubCell"/>
</dbReference>
<organism evidence="10">
    <name type="scientific">uncultured Thiotrichaceae bacterium</name>
    <dbReference type="NCBI Taxonomy" id="298394"/>
    <lineage>
        <taxon>Bacteria</taxon>
        <taxon>Pseudomonadati</taxon>
        <taxon>Pseudomonadota</taxon>
        <taxon>Gammaproteobacteria</taxon>
        <taxon>Thiotrichales</taxon>
        <taxon>Thiotrichaceae</taxon>
        <taxon>environmental samples</taxon>
    </lineage>
</organism>
<keyword evidence="5 8" id="KW-0564">Palmitate</keyword>
<keyword evidence="4" id="KW-0472">Membrane</keyword>
<dbReference type="EMBL" id="CACVAY010000072">
    <property type="protein sequence ID" value="CAA6815644.1"/>
    <property type="molecule type" value="Genomic_DNA"/>
</dbReference>
<dbReference type="PRINTS" id="PR01338">
    <property type="entry name" value="TYPE3OMKPROT"/>
</dbReference>
<feature type="signal peptide" evidence="8">
    <location>
        <begin position="1"/>
        <end position="32"/>
    </location>
</feature>
<evidence type="ECO:0000256" key="6">
    <source>
        <dbReference type="ARBA" id="ARBA00023237"/>
    </source>
</evidence>
<evidence type="ECO:0000256" key="8">
    <source>
        <dbReference type="RuleBase" id="RU364102"/>
    </source>
</evidence>
<sequence>MKYNNYKNITMYKIYRKLRFSVVAALSIFLLACQMELHSGLSEADVNDMLAIMLSNDISAKKIKSKKGNTYTLSVDESMVPEAVQLLREHGFPKESTASIKDMFKEEGLVSSPMEERVRYIYALSQSVQETLTNIDGVLIARVHIVMPENNPYIDKINPSSASVFIKYHPRSNLNDIKSEIKMIVEKSIEGLSYDKVSVVMLPAQLSR</sequence>
<accession>A0A6S6T9D7</accession>
<evidence type="ECO:0000313" key="10">
    <source>
        <dbReference type="EMBL" id="CAA6815644.1"/>
    </source>
</evidence>
<dbReference type="GO" id="GO:0009306">
    <property type="term" value="P:protein secretion"/>
    <property type="evidence" value="ECO:0007669"/>
    <property type="project" value="InterPro"/>
</dbReference>
<comment type="subcellular location">
    <subcellularLocation>
        <location evidence="1">Cell outer membrane</location>
        <topology evidence="1">Lipid-anchor</topology>
    </subcellularLocation>
</comment>
<keyword evidence="7 8" id="KW-0449">Lipoprotein</keyword>
<reference evidence="10" key="1">
    <citation type="submission" date="2020-01" db="EMBL/GenBank/DDBJ databases">
        <authorList>
            <person name="Meier V. D."/>
            <person name="Meier V D."/>
        </authorList>
    </citation>
    <scope>NUCLEOTIDE SEQUENCE</scope>
    <source>
        <strain evidence="10">HLG_WM_MAG_07</strain>
    </source>
</reference>
<dbReference type="PANTHER" id="PTHR30046:SF2">
    <property type="entry name" value="YOP PROTEINS TRANSLOCATION LIPOPROTEIN J"/>
    <property type="match status" value="1"/>
</dbReference>
<name>A0A6S6T9D7_9GAMM</name>
<dbReference type="NCBIfam" id="TIGR02544">
    <property type="entry name" value="III_secr_YscJ"/>
    <property type="match status" value="1"/>
</dbReference>
<evidence type="ECO:0000256" key="5">
    <source>
        <dbReference type="ARBA" id="ARBA00023139"/>
    </source>
</evidence>
<dbReference type="InterPro" id="IPR043427">
    <property type="entry name" value="YscJ/FliF"/>
</dbReference>
<keyword evidence="3 8" id="KW-0732">Signal</keyword>
<gene>
    <name evidence="10" type="ORF">HELGO_WM16436</name>
</gene>
<dbReference type="AlphaFoldDB" id="A0A6S6T9D7"/>
<dbReference type="Gene3D" id="3.30.300.30">
    <property type="match status" value="1"/>
</dbReference>
<evidence type="ECO:0000259" key="9">
    <source>
        <dbReference type="Pfam" id="PF01514"/>
    </source>
</evidence>
<dbReference type="PANTHER" id="PTHR30046">
    <property type="entry name" value="FLAGELLAR M-RING PROTEIN"/>
    <property type="match status" value="1"/>
</dbReference>
<feature type="chain" id="PRO_5028521468" description="Lipoprotein" evidence="8">
    <location>
        <begin position="33"/>
        <end position="208"/>
    </location>
</feature>
<dbReference type="PROSITE" id="PS51257">
    <property type="entry name" value="PROKAR_LIPOPROTEIN"/>
    <property type="match status" value="1"/>
</dbReference>
<protein>
    <recommendedName>
        <fullName evidence="8">Lipoprotein</fullName>
    </recommendedName>
</protein>
<dbReference type="InterPro" id="IPR006182">
    <property type="entry name" value="FliF_N_dom"/>
</dbReference>
<keyword evidence="6 8" id="KW-0998">Cell outer membrane</keyword>
<dbReference type="InterPro" id="IPR003282">
    <property type="entry name" value="T3SS_SctJ"/>
</dbReference>
<dbReference type="InterPro" id="IPR045851">
    <property type="entry name" value="AMP-bd_C_sf"/>
</dbReference>
<evidence type="ECO:0000256" key="1">
    <source>
        <dbReference type="ARBA" id="ARBA00004459"/>
    </source>
</evidence>
<evidence type="ECO:0000256" key="4">
    <source>
        <dbReference type="ARBA" id="ARBA00023136"/>
    </source>
</evidence>
<dbReference type="Gene3D" id="3.30.70.1530">
    <property type="entry name" value="Hypothetical protein rpa1041"/>
    <property type="match status" value="1"/>
</dbReference>
<evidence type="ECO:0000256" key="7">
    <source>
        <dbReference type="ARBA" id="ARBA00023288"/>
    </source>
</evidence>
<feature type="domain" description="Flagellar M-ring N-terminal" evidence="9">
    <location>
        <begin position="36"/>
        <end position="201"/>
    </location>
</feature>
<dbReference type="Pfam" id="PF01514">
    <property type="entry name" value="YscJ_FliF"/>
    <property type="match status" value="1"/>
</dbReference>
<evidence type="ECO:0000256" key="2">
    <source>
        <dbReference type="ARBA" id="ARBA00009509"/>
    </source>
</evidence>
<evidence type="ECO:0000256" key="3">
    <source>
        <dbReference type="ARBA" id="ARBA00022729"/>
    </source>
</evidence>